<evidence type="ECO:0000313" key="5">
    <source>
        <dbReference type="EMBL" id="OWZ83100.1"/>
    </source>
</evidence>
<keyword evidence="5" id="KW-0808">Transferase</keyword>
<dbReference type="InterPro" id="IPR051047">
    <property type="entry name" value="AccD/PCCB"/>
</dbReference>
<sequence>MANDEFSKLEILQKEKEKIHQGGGENRIAKQHEKGKMSARERIDNFLDDGSFAELNAFVKHRQTQLGMDKKEAPGEGVVTGYGTVEGRLVYVYAQDFTVLGGTLGEMHAYKICNVMDQAAKVGAPLIGLNDSGGARIQEGVDALKGYGNIFYRNTIYSGVIPQISAIMGPCAGGAVYSPALTDFVFMVRDTSQMFITGPSVIKTVTGEEVTFEELGGADAHNTKSGVGHFATDDDKDCLDSIRELLQFLPSNNMEEPPVFEPSDDPNRKEEDLKDLIPENPNKPYDVRKVITRVVDDNYFFEVQESYAKNIVIGFARLNGRTVGVVANQPSHLAGCLDINASDKGARFIRYCDSFNIPLITFQDVPGYLPGTAQEHGGIIRHGAKLLYAYSEATVPKLTVILRKSYGGSYIAMCSKSLMADVVYAYPSAEIAVMGPEGAANIIFKKEIENSDDPEQTRQEKIDEYREQFANPYVAASRGRVDDIIDPRETRPRLIYALETLDNKREERPAKKHGNFPV</sequence>
<dbReference type="Gene3D" id="3.90.226.10">
    <property type="entry name" value="2-enoyl-CoA Hydratase, Chain A, domain 1"/>
    <property type="match status" value="2"/>
</dbReference>
<dbReference type="PROSITE" id="PS50980">
    <property type="entry name" value="COA_CT_NTER"/>
    <property type="match status" value="1"/>
</dbReference>
<dbReference type="Proteomes" id="UP000214588">
    <property type="component" value="Unassembled WGS sequence"/>
</dbReference>
<gene>
    <name evidence="5" type="ORF">CDO51_10390</name>
</gene>
<feature type="compositionally biased region" description="Basic and acidic residues" evidence="2">
    <location>
        <begin position="265"/>
        <end position="277"/>
    </location>
</feature>
<comment type="caution">
    <text evidence="5">The sequence shown here is derived from an EMBL/GenBank/DDBJ whole genome shotgun (WGS) entry which is preliminary data.</text>
</comment>
<feature type="region of interest" description="Disordered" evidence="2">
    <location>
        <begin position="254"/>
        <end position="279"/>
    </location>
</feature>
<comment type="similarity">
    <text evidence="1">Belongs to the AccD/PCCB family.</text>
</comment>
<name>A0A226BY88_9FIRM</name>
<feature type="domain" description="CoA carboxyltransferase N-terminal" evidence="3">
    <location>
        <begin position="5"/>
        <end position="261"/>
    </location>
</feature>
<dbReference type="GO" id="GO:0015977">
    <property type="term" value="P:carbon fixation"/>
    <property type="evidence" value="ECO:0007669"/>
    <property type="project" value="UniProtKB-ARBA"/>
</dbReference>
<evidence type="ECO:0000259" key="3">
    <source>
        <dbReference type="PROSITE" id="PS50980"/>
    </source>
</evidence>
<proteinExistence type="inferred from homology"/>
<reference evidence="5 6" key="1">
    <citation type="submission" date="2017-06" db="EMBL/GenBank/DDBJ databases">
        <title>Draft Genome Sequence of Natranaerobius trueperi halophilic, alkalithermophilic bacteria from soda lakes.</title>
        <authorList>
            <person name="Zhao B."/>
        </authorList>
    </citation>
    <scope>NUCLEOTIDE SEQUENCE [LARGE SCALE GENOMIC DNA]</scope>
    <source>
        <strain evidence="5 6">DSM 18760</strain>
    </source>
</reference>
<dbReference type="GO" id="GO:0016740">
    <property type="term" value="F:transferase activity"/>
    <property type="evidence" value="ECO:0007669"/>
    <property type="project" value="UniProtKB-KW"/>
</dbReference>
<dbReference type="FunFam" id="3.90.226.10:FF:000017">
    <property type="entry name" value="Propionyl-CoA carboxylase subunit beta 5"/>
    <property type="match status" value="1"/>
</dbReference>
<evidence type="ECO:0000259" key="4">
    <source>
        <dbReference type="PROSITE" id="PS50989"/>
    </source>
</evidence>
<dbReference type="GO" id="GO:0009317">
    <property type="term" value="C:acetyl-CoA carboxylase complex"/>
    <property type="evidence" value="ECO:0007669"/>
    <property type="project" value="UniProtKB-ARBA"/>
</dbReference>
<dbReference type="Pfam" id="PF01039">
    <property type="entry name" value="Carboxyl_trans"/>
    <property type="match status" value="1"/>
</dbReference>
<organism evidence="5 6">
    <name type="scientific">Natranaerobius trueperi</name>
    <dbReference type="NCBI Taxonomy" id="759412"/>
    <lineage>
        <taxon>Bacteria</taxon>
        <taxon>Bacillati</taxon>
        <taxon>Bacillota</taxon>
        <taxon>Clostridia</taxon>
        <taxon>Natranaerobiales</taxon>
        <taxon>Natranaerobiaceae</taxon>
        <taxon>Natranaerobius</taxon>
    </lineage>
</organism>
<dbReference type="OrthoDB" id="9803706at2"/>
<dbReference type="FunFam" id="3.90.226.10:FF:000016">
    <property type="entry name" value="Propionyl-CoA carboxylase, beta subunit"/>
    <property type="match status" value="1"/>
</dbReference>
<dbReference type="InterPro" id="IPR011763">
    <property type="entry name" value="COA_CT_C"/>
</dbReference>
<accession>A0A226BY88</accession>
<dbReference type="GO" id="GO:0004658">
    <property type="term" value="F:propionyl-CoA carboxylase activity"/>
    <property type="evidence" value="ECO:0007669"/>
    <property type="project" value="UniProtKB-ARBA"/>
</dbReference>
<feature type="domain" description="CoA carboxyltransferase C-terminal" evidence="4">
    <location>
        <begin position="265"/>
        <end position="503"/>
    </location>
</feature>
<dbReference type="RefSeq" id="WP_089024199.1">
    <property type="nucleotide sequence ID" value="NZ_NIQC01000027.1"/>
</dbReference>
<dbReference type="GO" id="GO:0003989">
    <property type="term" value="F:acetyl-CoA carboxylase activity"/>
    <property type="evidence" value="ECO:0007669"/>
    <property type="project" value="UniProtKB-ARBA"/>
</dbReference>
<protein>
    <submittedName>
        <fullName evidence="5">Methylmalonyl-CoA carboxyltransferase</fullName>
    </submittedName>
</protein>
<dbReference type="InterPro" id="IPR034733">
    <property type="entry name" value="AcCoA_carboxyl_beta"/>
</dbReference>
<evidence type="ECO:0000313" key="6">
    <source>
        <dbReference type="Proteomes" id="UP000214588"/>
    </source>
</evidence>
<dbReference type="EMBL" id="NIQC01000027">
    <property type="protein sequence ID" value="OWZ83100.1"/>
    <property type="molecule type" value="Genomic_DNA"/>
</dbReference>
<dbReference type="SUPFAM" id="SSF52096">
    <property type="entry name" value="ClpP/crotonase"/>
    <property type="match status" value="2"/>
</dbReference>
<dbReference type="PANTHER" id="PTHR43842">
    <property type="entry name" value="PROPIONYL-COA CARBOXYLASE BETA CHAIN"/>
    <property type="match status" value="1"/>
</dbReference>
<dbReference type="AlphaFoldDB" id="A0A226BY88"/>
<dbReference type="PANTHER" id="PTHR43842:SF2">
    <property type="entry name" value="PROPIONYL-COA CARBOXYLASE BETA CHAIN, MITOCHONDRIAL"/>
    <property type="match status" value="1"/>
</dbReference>
<evidence type="ECO:0000256" key="1">
    <source>
        <dbReference type="ARBA" id="ARBA00006102"/>
    </source>
</evidence>
<dbReference type="InterPro" id="IPR011762">
    <property type="entry name" value="COA_CT_N"/>
</dbReference>
<evidence type="ECO:0000256" key="2">
    <source>
        <dbReference type="SAM" id="MobiDB-lite"/>
    </source>
</evidence>
<dbReference type="InterPro" id="IPR029045">
    <property type="entry name" value="ClpP/crotonase-like_dom_sf"/>
</dbReference>
<keyword evidence="6" id="KW-1185">Reference proteome</keyword>
<dbReference type="PROSITE" id="PS50989">
    <property type="entry name" value="COA_CT_CTER"/>
    <property type="match status" value="1"/>
</dbReference>